<dbReference type="OrthoDB" id="10387982at2759"/>
<organism evidence="1 2">
    <name type="scientific">Brassica carinata</name>
    <name type="common">Ethiopian mustard</name>
    <name type="synonym">Abyssinian cabbage</name>
    <dbReference type="NCBI Taxonomy" id="52824"/>
    <lineage>
        <taxon>Eukaryota</taxon>
        <taxon>Viridiplantae</taxon>
        <taxon>Streptophyta</taxon>
        <taxon>Embryophyta</taxon>
        <taxon>Tracheophyta</taxon>
        <taxon>Spermatophyta</taxon>
        <taxon>Magnoliopsida</taxon>
        <taxon>eudicotyledons</taxon>
        <taxon>Gunneridae</taxon>
        <taxon>Pentapetalae</taxon>
        <taxon>rosids</taxon>
        <taxon>malvids</taxon>
        <taxon>Brassicales</taxon>
        <taxon>Brassicaceae</taxon>
        <taxon>Brassiceae</taxon>
        <taxon>Brassica</taxon>
    </lineage>
</organism>
<dbReference type="AlphaFoldDB" id="A0A8X8AV21"/>
<evidence type="ECO:0000313" key="2">
    <source>
        <dbReference type="Proteomes" id="UP000886595"/>
    </source>
</evidence>
<proteinExistence type="predicted"/>
<comment type="caution">
    <text evidence="1">The sequence shown here is derived from an EMBL/GenBank/DDBJ whole genome shotgun (WGS) entry which is preliminary data.</text>
</comment>
<evidence type="ECO:0000313" key="1">
    <source>
        <dbReference type="EMBL" id="KAG2314004.1"/>
    </source>
</evidence>
<gene>
    <name evidence="1" type="ORF">Bca52824_017126</name>
</gene>
<reference evidence="1 2" key="1">
    <citation type="submission" date="2020-02" db="EMBL/GenBank/DDBJ databases">
        <authorList>
            <person name="Ma Q."/>
            <person name="Huang Y."/>
            <person name="Song X."/>
            <person name="Pei D."/>
        </authorList>
    </citation>
    <scope>NUCLEOTIDE SEQUENCE [LARGE SCALE GENOMIC DNA]</scope>
    <source>
        <strain evidence="1">Sxm20200214</strain>
        <tissue evidence="1">Leaf</tissue>
    </source>
</reference>
<keyword evidence="2" id="KW-1185">Reference proteome</keyword>
<dbReference type="Proteomes" id="UP000886595">
    <property type="component" value="Unassembled WGS sequence"/>
</dbReference>
<dbReference type="EMBL" id="JAAMPC010000004">
    <property type="protein sequence ID" value="KAG2314004.1"/>
    <property type="molecule type" value="Genomic_DNA"/>
</dbReference>
<protein>
    <submittedName>
        <fullName evidence="1">Uncharacterized protein</fullName>
    </submittedName>
</protein>
<accession>A0A8X8AV21</accession>
<sequence>MIEKEMVDMCESIRSFSHNEYCDISTFIGKMESSDSIAETDTNELMAKKDSTDLITEVDDSNQDVESLGVDSRDSISKIYSNKKFDADSVHQLKEFEIEESILSLEPSLRVDERQCMLIQNNSSQLLPNDARYVGVWFAPKLEKAFILDVEMVEELIQKSFETAGSLHTNCLINCF</sequence>
<name>A0A8X8AV21_BRACI</name>